<feature type="transmembrane region" description="Helical" evidence="1">
    <location>
        <begin position="79"/>
        <end position="95"/>
    </location>
</feature>
<dbReference type="EMBL" id="BIFQ01000002">
    <property type="protein sequence ID" value="GCE08575.1"/>
    <property type="molecule type" value="Genomic_DNA"/>
</dbReference>
<gene>
    <name evidence="2" type="ORF">KDAU_59040</name>
</gene>
<evidence type="ECO:0000256" key="1">
    <source>
        <dbReference type="SAM" id="Phobius"/>
    </source>
</evidence>
<feature type="transmembrane region" description="Helical" evidence="1">
    <location>
        <begin position="126"/>
        <end position="143"/>
    </location>
</feature>
<keyword evidence="1" id="KW-0472">Membrane</keyword>
<feature type="transmembrane region" description="Helical" evidence="1">
    <location>
        <begin position="57"/>
        <end position="73"/>
    </location>
</feature>
<keyword evidence="1" id="KW-1133">Transmembrane helix</keyword>
<feature type="transmembrane region" description="Helical" evidence="1">
    <location>
        <begin position="102"/>
        <end position="120"/>
    </location>
</feature>
<dbReference type="RefSeq" id="WP_126601095.1">
    <property type="nucleotide sequence ID" value="NZ_BIFQ01000002.1"/>
</dbReference>
<keyword evidence="3" id="KW-1185">Reference proteome</keyword>
<dbReference type="Proteomes" id="UP000287224">
    <property type="component" value="Unassembled WGS sequence"/>
</dbReference>
<organism evidence="2 3">
    <name type="scientific">Dictyobacter aurantiacus</name>
    <dbReference type="NCBI Taxonomy" id="1936993"/>
    <lineage>
        <taxon>Bacteria</taxon>
        <taxon>Bacillati</taxon>
        <taxon>Chloroflexota</taxon>
        <taxon>Ktedonobacteria</taxon>
        <taxon>Ktedonobacterales</taxon>
        <taxon>Dictyobacteraceae</taxon>
        <taxon>Dictyobacter</taxon>
    </lineage>
</organism>
<feature type="transmembrane region" description="Helical" evidence="1">
    <location>
        <begin position="27"/>
        <end position="45"/>
    </location>
</feature>
<keyword evidence="1" id="KW-0812">Transmembrane</keyword>
<dbReference type="OrthoDB" id="162263at2"/>
<sequence length="149" mass="16509">MYNTTGLLILSAATSQTALWDGSARLIVSAVALLAGFIGACWIAYNKRGSAPWHSNAWNLLPLAVVFVSPVVLFHIPIVFLLPLYLALLVGLYFMTRRASQLWYRNPLLLILLVLLIAVLFKGTLFKVFVIGAIVLGSLNFIFKKLFSR</sequence>
<protein>
    <submittedName>
        <fullName evidence="2">Uncharacterized protein</fullName>
    </submittedName>
</protein>
<accession>A0A401ZNY0</accession>
<comment type="caution">
    <text evidence="2">The sequence shown here is derived from an EMBL/GenBank/DDBJ whole genome shotgun (WGS) entry which is preliminary data.</text>
</comment>
<evidence type="ECO:0000313" key="2">
    <source>
        <dbReference type="EMBL" id="GCE08575.1"/>
    </source>
</evidence>
<evidence type="ECO:0000313" key="3">
    <source>
        <dbReference type="Proteomes" id="UP000287224"/>
    </source>
</evidence>
<dbReference type="AlphaFoldDB" id="A0A401ZNY0"/>
<proteinExistence type="predicted"/>
<name>A0A401ZNY0_9CHLR</name>
<reference evidence="3" key="1">
    <citation type="submission" date="2018-12" db="EMBL/GenBank/DDBJ databases">
        <title>Tengunoibacter tsumagoiensis gen. nov., sp. nov., Dictyobacter kobayashii sp. nov., D. alpinus sp. nov., and D. joshuensis sp. nov. and description of Dictyobacteraceae fam. nov. within the order Ktedonobacterales isolated from Tengu-no-mugimeshi.</title>
        <authorList>
            <person name="Wang C.M."/>
            <person name="Zheng Y."/>
            <person name="Sakai Y."/>
            <person name="Toyoda A."/>
            <person name="Minakuchi Y."/>
            <person name="Abe K."/>
            <person name="Yokota A."/>
            <person name="Yabe S."/>
        </authorList>
    </citation>
    <scope>NUCLEOTIDE SEQUENCE [LARGE SCALE GENOMIC DNA]</scope>
    <source>
        <strain evidence="3">S-27</strain>
    </source>
</reference>